<dbReference type="Ensembl" id="ENSDLAT00005073455.1">
    <property type="protein sequence ID" value="ENSDLAP00005064527.1"/>
    <property type="gene ID" value="ENSDLAG00005031348.1"/>
</dbReference>
<reference evidence="1" key="2">
    <citation type="submission" date="2025-09" db="UniProtKB">
        <authorList>
            <consortium name="Ensembl"/>
        </authorList>
    </citation>
    <scope>IDENTIFICATION</scope>
</reference>
<dbReference type="PANTHER" id="PTHR31025">
    <property type="entry name" value="SI:CH211-196P9.1-RELATED"/>
    <property type="match status" value="1"/>
</dbReference>
<dbReference type="AlphaFoldDB" id="A0A8P4K8V7"/>
<dbReference type="GeneTree" id="ENSGT00950000182912"/>
<name>A0A8P4K8V7_DICLA</name>
<sequence>MIKEYLNVNSEEAKREIAQTTMGMYVIRQEGAKEKDELEDVGVVIEGVELLSNLRSISLGFAILFGLIYTLNLSYPQELKYTFEFFQKVLMTLDGNKLSPKIQTLKIKMLQ</sequence>
<reference evidence="1" key="1">
    <citation type="submission" date="2025-08" db="UniProtKB">
        <authorList>
            <consortium name="Ensembl"/>
        </authorList>
    </citation>
    <scope>IDENTIFICATION</scope>
</reference>
<evidence type="ECO:0000313" key="1">
    <source>
        <dbReference type="Ensembl" id="ENSDLAP00005064527.1"/>
    </source>
</evidence>
<dbReference type="Proteomes" id="UP000694389">
    <property type="component" value="Unassembled WGS sequence"/>
</dbReference>
<proteinExistence type="predicted"/>
<protein>
    <submittedName>
        <fullName evidence="1">Uncharacterized protein</fullName>
    </submittedName>
</protein>
<organism evidence="1 2">
    <name type="scientific">Dicentrarchus labrax</name>
    <name type="common">European seabass</name>
    <name type="synonym">Morone labrax</name>
    <dbReference type="NCBI Taxonomy" id="13489"/>
    <lineage>
        <taxon>Eukaryota</taxon>
        <taxon>Metazoa</taxon>
        <taxon>Chordata</taxon>
        <taxon>Craniata</taxon>
        <taxon>Vertebrata</taxon>
        <taxon>Euteleostomi</taxon>
        <taxon>Actinopterygii</taxon>
        <taxon>Neopterygii</taxon>
        <taxon>Teleostei</taxon>
        <taxon>Neoteleostei</taxon>
        <taxon>Acanthomorphata</taxon>
        <taxon>Eupercaria</taxon>
        <taxon>Moronidae</taxon>
        <taxon>Dicentrarchus</taxon>
    </lineage>
</organism>
<keyword evidence="2" id="KW-1185">Reference proteome</keyword>
<evidence type="ECO:0000313" key="2">
    <source>
        <dbReference type="Proteomes" id="UP000694389"/>
    </source>
</evidence>
<accession>A0A8P4K8V7</accession>
<dbReference type="PANTHER" id="PTHR31025:SF27">
    <property type="entry name" value="SI:CH211-193K19.2-RELATED"/>
    <property type="match status" value="1"/>
</dbReference>